<dbReference type="AlphaFoldDB" id="A0A0V0QLM0"/>
<evidence type="ECO:0000313" key="2">
    <source>
        <dbReference type="EMBL" id="KRX03219.1"/>
    </source>
</evidence>
<accession>A0A0V0QLM0</accession>
<feature type="domain" description="Schlafen AlbA-2" evidence="1">
    <location>
        <begin position="442"/>
        <end position="574"/>
    </location>
</feature>
<dbReference type="InParanoid" id="A0A0V0QLM0"/>
<comment type="caution">
    <text evidence="2">The sequence shown here is derived from an EMBL/GenBank/DDBJ whole genome shotgun (WGS) entry which is preliminary data.</text>
</comment>
<protein>
    <recommendedName>
        <fullName evidence="1">Schlafen AlbA-2 domain-containing protein</fullName>
    </recommendedName>
</protein>
<dbReference type="InterPro" id="IPR007421">
    <property type="entry name" value="Schlafen_AlbA_2_dom"/>
</dbReference>
<dbReference type="Pfam" id="PF04326">
    <property type="entry name" value="SLFN_AlbA_2"/>
    <property type="match status" value="1"/>
</dbReference>
<dbReference type="Proteomes" id="UP000054937">
    <property type="component" value="Unassembled WGS sequence"/>
</dbReference>
<proteinExistence type="predicted"/>
<dbReference type="EMBL" id="LDAU01000141">
    <property type="protein sequence ID" value="KRX03219.1"/>
    <property type="molecule type" value="Genomic_DNA"/>
</dbReference>
<name>A0A0V0QLM0_PSEPJ</name>
<organism evidence="2 3">
    <name type="scientific">Pseudocohnilembus persalinus</name>
    <name type="common">Ciliate</name>
    <dbReference type="NCBI Taxonomy" id="266149"/>
    <lineage>
        <taxon>Eukaryota</taxon>
        <taxon>Sar</taxon>
        <taxon>Alveolata</taxon>
        <taxon>Ciliophora</taxon>
        <taxon>Intramacronucleata</taxon>
        <taxon>Oligohymenophorea</taxon>
        <taxon>Scuticociliatia</taxon>
        <taxon>Philasterida</taxon>
        <taxon>Pseudocohnilembidae</taxon>
        <taxon>Pseudocohnilembus</taxon>
    </lineage>
</organism>
<dbReference type="OrthoDB" id="308620at2759"/>
<reference evidence="2 3" key="1">
    <citation type="journal article" date="2015" name="Sci. Rep.">
        <title>Genome of the facultative scuticociliatosis pathogen Pseudocohnilembus persalinus provides insight into its virulence through horizontal gene transfer.</title>
        <authorList>
            <person name="Xiong J."/>
            <person name="Wang G."/>
            <person name="Cheng J."/>
            <person name="Tian M."/>
            <person name="Pan X."/>
            <person name="Warren A."/>
            <person name="Jiang C."/>
            <person name="Yuan D."/>
            <person name="Miao W."/>
        </authorList>
    </citation>
    <scope>NUCLEOTIDE SEQUENCE [LARGE SCALE GENOMIC DNA]</scope>
    <source>
        <strain evidence="2">36N120E</strain>
    </source>
</reference>
<gene>
    <name evidence="2" type="ORF">PPERSA_09279</name>
</gene>
<evidence type="ECO:0000313" key="3">
    <source>
        <dbReference type="Proteomes" id="UP000054937"/>
    </source>
</evidence>
<sequence>MGLVFLFLAKDSLKIFENTDLLENQDCRKILNKIFYYDDFLQIYNKQVEMPQFFDDVVNLNKLQNIKILTGITLKEKIDLEINSGEYVQNYKSKYLKETDLALLNFLRNSWYLKSDGNLKDEQKITLLQLEIERSKDLVKKFHKIYDKNLLNSEFINDVDGVYKLLDQKIDKDTSLKEKIDLEISNKCYYVNTLSTSLNCCDLAFLNFLRNSWCLQNDDNLKDDEKIRILQLEIQNNESLLKDIELNIGNIQTKQNKQFLIEFFQDSVINYYKKELQKLKKEETYSQERIVPNNIEQIQEQDKVVNNIIKHKNSEVEHQNINQKTFTQKKSDDIILKSEKEEEKFNFPDDKQYQVEEKLNLNNFSQEKANEQNQLYNRKDLSIDGDKNKSQEYKNADSNQSIYILQSDKELCEYTRNSNLQRGDNICCWTYFIQDENLSQMENEVVEYKNYQNIDYFQVKRNICAYLNHMGGTIFFGIEDQQLQVKAMYMTNKYKDNFKNQILNLLKKDWYPEIELNKQVKVEFVPVMSQKRQWLPGFWVPKIQVKSKLEDQVYIFLEKSYPYCYQRLDGQVEELKGIKFQKKVYDLAKKYKKDETKTLMHDCQKPDQEGVKSCAVTKEIDQQDFSLFKEITQDEFEYTFDSEYVFQHYQQVCIQKPKVVCLNITSGIQNQDQFKQRFSKVQKLIDLKNSCDLIFENYLDLMDTYSSINKQKQTVRDLYLGGSNFKQIIP</sequence>
<evidence type="ECO:0000259" key="1">
    <source>
        <dbReference type="Pfam" id="PF04326"/>
    </source>
</evidence>
<keyword evidence="3" id="KW-1185">Reference proteome</keyword>